<evidence type="ECO:0000313" key="2">
    <source>
        <dbReference type="Proteomes" id="UP000034302"/>
    </source>
</evidence>
<dbReference type="AlphaFoldDB" id="A0A0G0BY15"/>
<protein>
    <recommendedName>
        <fullName evidence="3">Terminase small subunit</fullName>
    </recommendedName>
</protein>
<dbReference type="InterPro" id="IPR038713">
    <property type="entry name" value="Terminase_Gp1_N_sf"/>
</dbReference>
<name>A0A0G0BY15_9BACT</name>
<dbReference type="EMBL" id="LBOV01000011">
    <property type="protein sequence ID" value="KKP43760.1"/>
    <property type="molecule type" value="Genomic_DNA"/>
</dbReference>
<evidence type="ECO:0008006" key="3">
    <source>
        <dbReference type="Google" id="ProtNLM"/>
    </source>
</evidence>
<dbReference type="Proteomes" id="UP000034302">
    <property type="component" value="Unassembled WGS sequence"/>
</dbReference>
<sequence>MEKSNVNKRNLTKKQELFCKLFATNREYFGNGTQAYAKAYNIDLSQRGKMGIAKASASRLLTYDYISDYINKLIDIGGLNDKRVDKELLFLIEQNANFNVKLGAIKEYNSLRKRIIQREEIKVKSEWNISDYLKELKNKTTDELIKLDQEYAEENMRNNAHR</sequence>
<accession>A0A0G0BY15</accession>
<proteinExistence type="predicted"/>
<reference evidence="1 2" key="1">
    <citation type="journal article" date="2015" name="Nature">
        <title>rRNA introns, odd ribosomes, and small enigmatic genomes across a large radiation of phyla.</title>
        <authorList>
            <person name="Brown C.T."/>
            <person name="Hug L.A."/>
            <person name="Thomas B.C."/>
            <person name="Sharon I."/>
            <person name="Castelle C.J."/>
            <person name="Singh A."/>
            <person name="Wilkins M.J."/>
            <person name="Williams K.H."/>
            <person name="Banfield J.F."/>
        </authorList>
    </citation>
    <scope>NUCLEOTIDE SEQUENCE [LARGE SCALE GENOMIC DNA]</scope>
</reference>
<comment type="caution">
    <text evidence="1">The sequence shown here is derived from an EMBL/GenBank/DDBJ whole genome shotgun (WGS) entry which is preliminary data.</text>
</comment>
<dbReference type="Gene3D" id="1.10.10.1400">
    <property type="entry name" value="Terminase, small subunit, N-terminal DNA-binding domain, HTH motif"/>
    <property type="match status" value="1"/>
</dbReference>
<organism evidence="1 2">
    <name type="scientific">candidate division WS6 bacterium GW2011_GWC1_33_20</name>
    <dbReference type="NCBI Taxonomy" id="1619089"/>
    <lineage>
        <taxon>Bacteria</taxon>
        <taxon>Candidatus Dojkabacteria</taxon>
    </lineage>
</organism>
<evidence type="ECO:0000313" key="1">
    <source>
        <dbReference type="EMBL" id="KKP43760.1"/>
    </source>
</evidence>
<gene>
    <name evidence="1" type="ORF">UR34_C0011G0014</name>
</gene>